<feature type="transmembrane region" description="Helical" evidence="7">
    <location>
        <begin position="141"/>
        <end position="162"/>
    </location>
</feature>
<keyword evidence="5 7" id="KW-1133">Transmembrane helix</keyword>
<keyword evidence="6 7" id="KW-0472">Membrane</keyword>
<sequence>MKQFVKKQKFFLVSIVLLIGMTIIDIQLTYQAFENTWNQVWNMLLIVPPIFVLIGLFDVWVPRETIIKHMGETSKAKGMFWAFFLGAFSAGPTLIAFPIAMLMLKKGAKYSNVLFFLMVWSSLKLPIVFYQVTTLGLQFSLIINITMLIVFIISALLADVFFTKQEKDLFLENANSQQ</sequence>
<feature type="transmembrane region" description="Helical" evidence="7">
    <location>
        <begin position="80"/>
        <end position="104"/>
    </location>
</feature>
<evidence type="ECO:0000256" key="3">
    <source>
        <dbReference type="ARBA" id="ARBA00022475"/>
    </source>
</evidence>
<feature type="transmembrane region" description="Helical" evidence="7">
    <location>
        <begin position="39"/>
        <end position="60"/>
    </location>
</feature>
<dbReference type="Pfam" id="PF03773">
    <property type="entry name" value="ArsP_1"/>
    <property type="match status" value="1"/>
</dbReference>
<evidence type="ECO:0000256" key="6">
    <source>
        <dbReference type="ARBA" id="ARBA00023136"/>
    </source>
</evidence>
<feature type="transmembrane region" description="Helical" evidence="7">
    <location>
        <begin position="12"/>
        <end position="33"/>
    </location>
</feature>
<dbReference type="InterPro" id="IPR005524">
    <property type="entry name" value="DUF318"/>
</dbReference>
<evidence type="ECO:0000313" key="9">
    <source>
        <dbReference type="Proteomes" id="UP000514720"/>
    </source>
</evidence>
<reference evidence="8 9" key="1">
    <citation type="submission" date="2020-02" db="EMBL/GenBank/DDBJ databases">
        <authorList>
            <person name="Zheng R.K."/>
            <person name="Sun C.M."/>
        </authorList>
    </citation>
    <scope>NUCLEOTIDE SEQUENCE [LARGE SCALE GENOMIC DNA]</scope>
    <source>
        <strain evidence="9">zrk13</strain>
    </source>
</reference>
<organism evidence="8 9">
    <name type="scientific">Candidatus Xianfuyuplasma coldseepsis</name>
    <dbReference type="NCBI Taxonomy" id="2782163"/>
    <lineage>
        <taxon>Bacteria</taxon>
        <taxon>Bacillati</taxon>
        <taxon>Mycoplasmatota</taxon>
        <taxon>Mollicutes</taxon>
        <taxon>Candidatus Izemoplasmatales</taxon>
        <taxon>Candidatus Izemoplasmataceae</taxon>
        <taxon>Candidatus Xianfuyuplasma</taxon>
    </lineage>
</organism>
<protein>
    <submittedName>
        <fullName evidence="8">Permease</fullName>
    </submittedName>
</protein>
<dbReference type="GO" id="GO:0005886">
    <property type="term" value="C:plasma membrane"/>
    <property type="evidence" value="ECO:0007669"/>
    <property type="project" value="UniProtKB-SubCell"/>
</dbReference>
<evidence type="ECO:0000256" key="5">
    <source>
        <dbReference type="ARBA" id="ARBA00022989"/>
    </source>
</evidence>
<comment type="similarity">
    <text evidence="2">Belongs to the UPF0718 family.</text>
</comment>
<evidence type="ECO:0000313" key="8">
    <source>
        <dbReference type="EMBL" id="QMS85281.1"/>
    </source>
</evidence>
<dbReference type="KEGG" id="xcl:G4Z02_05795"/>
<dbReference type="RefSeq" id="WP_258877072.1">
    <property type="nucleotide sequence ID" value="NZ_CP048914.1"/>
</dbReference>
<comment type="subcellular location">
    <subcellularLocation>
        <location evidence="1">Cell membrane</location>
        <topology evidence="1">Multi-pass membrane protein</topology>
    </subcellularLocation>
</comment>
<keyword evidence="9" id="KW-1185">Reference proteome</keyword>
<dbReference type="EMBL" id="CP048914">
    <property type="protein sequence ID" value="QMS85281.1"/>
    <property type="molecule type" value="Genomic_DNA"/>
</dbReference>
<dbReference type="Proteomes" id="UP000514720">
    <property type="component" value="Chromosome"/>
</dbReference>
<dbReference type="AlphaFoldDB" id="A0A7L7KR34"/>
<name>A0A7L7KR34_9MOLU</name>
<keyword evidence="3" id="KW-1003">Cell membrane</keyword>
<accession>A0A7L7KR34</accession>
<evidence type="ECO:0000256" key="4">
    <source>
        <dbReference type="ARBA" id="ARBA00022692"/>
    </source>
</evidence>
<proteinExistence type="inferred from homology"/>
<evidence type="ECO:0000256" key="7">
    <source>
        <dbReference type="SAM" id="Phobius"/>
    </source>
</evidence>
<feature type="transmembrane region" description="Helical" evidence="7">
    <location>
        <begin position="110"/>
        <end position="129"/>
    </location>
</feature>
<gene>
    <name evidence="8" type="ORF">G4Z02_05795</name>
</gene>
<evidence type="ECO:0000256" key="2">
    <source>
        <dbReference type="ARBA" id="ARBA00006386"/>
    </source>
</evidence>
<keyword evidence="4 7" id="KW-0812">Transmembrane</keyword>
<evidence type="ECO:0000256" key="1">
    <source>
        <dbReference type="ARBA" id="ARBA00004651"/>
    </source>
</evidence>